<feature type="compositionally biased region" description="Polar residues" evidence="1">
    <location>
        <begin position="99"/>
        <end position="126"/>
    </location>
</feature>
<evidence type="ECO:0000256" key="1">
    <source>
        <dbReference type="SAM" id="MobiDB-lite"/>
    </source>
</evidence>
<keyword evidence="4" id="KW-1185">Reference proteome</keyword>
<feature type="compositionally biased region" description="Polar residues" evidence="1">
    <location>
        <begin position="225"/>
        <end position="246"/>
    </location>
</feature>
<comment type="caution">
    <text evidence="3">The sequence shown here is derived from an EMBL/GenBank/DDBJ whole genome shotgun (WGS) entry which is preliminary data.</text>
</comment>
<feature type="compositionally biased region" description="Polar residues" evidence="1">
    <location>
        <begin position="281"/>
        <end position="313"/>
    </location>
</feature>
<feature type="region of interest" description="Disordered" evidence="1">
    <location>
        <begin position="96"/>
        <end position="349"/>
    </location>
</feature>
<evidence type="ECO:0008006" key="5">
    <source>
        <dbReference type="Google" id="ProtNLM"/>
    </source>
</evidence>
<dbReference type="AlphaFoldDB" id="A0A8H5XWA6"/>
<feature type="compositionally biased region" description="Low complexity" evidence="1">
    <location>
        <begin position="134"/>
        <end position="155"/>
    </location>
</feature>
<evidence type="ECO:0000256" key="2">
    <source>
        <dbReference type="SAM" id="SignalP"/>
    </source>
</evidence>
<sequence>MNLFIWLWLYSLVSAACDISHALWSPDYGDTVIEDLSQALPGVGVKQFKTLNPGVNPNRIMSGETYTVPYGPEITIITPATWSGNCPKTLLLHGEETTQDASTPSKPLKPSVTTESDLNTSHPTSGTTHDEATTRTSTSTGTSTGLITTTSSTSTLVEKDSTTTKSYEATFSTDSEPTNQPTDTTSKSVNPTTTSTSVSQNTVNSTPTSVPKDVPATESHKSTDSTDSNPTGQTTGVTSYNVNTAAKPTKVSKEAESLTTASAETSSPTTGSHKTADASDSKPTSSATDVTTQNVNPTTTESAKPHSPTTGSHKTADTTDGKPAAQATTDVTTETSDPVTTTSGEIEAPTTGSCPCWTDCKLQKEDSTYSKKIELAVAKSFCNQFNKAPLAAKNPSKISEHSRFVVGAHISPGCTKSELDEAKCLEYLEEIENQCPRTGGFFERGCFYVWIMKRETT</sequence>
<reference evidence="3 4" key="1">
    <citation type="submission" date="2020-05" db="EMBL/GenBank/DDBJ databases">
        <title>Identification and distribution of gene clusters putatively required for synthesis of sphingolipid metabolism inhibitors in phylogenetically diverse species of the filamentous fungus Fusarium.</title>
        <authorList>
            <person name="Kim H.-S."/>
            <person name="Busman M."/>
            <person name="Brown D.W."/>
            <person name="Divon H."/>
            <person name="Uhlig S."/>
            <person name="Proctor R.H."/>
        </authorList>
    </citation>
    <scope>NUCLEOTIDE SEQUENCE [LARGE SCALE GENOMIC DNA]</scope>
    <source>
        <strain evidence="3 4">NRRL 66235</strain>
    </source>
</reference>
<proteinExistence type="predicted"/>
<evidence type="ECO:0000313" key="4">
    <source>
        <dbReference type="Proteomes" id="UP000544331"/>
    </source>
</evidence>
<feature type="chain" id="PRO_5034270706" description="LysM domain-containing protein" evidence="2">
    <location>
        <begin position="16"/>
        <end position="457"/>
    </location>
</feature>
<feature type="compositionally biased region" description="Low complexity" evidence="1">
    <location>
        <begin position="328"/>
        <end position="343"/>
    </location>
</feature>
<protein>
    <recommendedName>
        <fullName evidence="5">LysM domain-containing protein</fullName>
    </recommendedName>
</protein>
<gene>
    <name evidence="3" type="ORF">FMUND_14089</name>
</gene>
<feature type="compositionally biased region" description="Low complexity" evidence="1">
    <location>
        <begin position="257"/>
        <end position="270"/>
    </location>
</feature>
<dbReference type="OrthoDB" id="4979445at2759"/>
<dbReference type="EMBL" id="JAAOAN010000699">
    <property type="protein sequence ID" value="KAF5700999.1"/>
    <property type="molecule type" value="Genomic_DNA"/>
</dbReference>
<feature type="compositionally biased region" description="Low complexity" evidence="1">
    <location>
        <begin position="182"/>
        <end position="210"/>
    </location>
</feature>
<organism evidence="3 4">
    <name type="scientific">Fusarium mundagurra</name>
    <dbReference type="NCBI Taxonomy" id="1567541"/>
    <lineage>
        <taxon>Eukaryota</taxon>
        <taxon>Fungi</taxon>
        <taxon>Dikarya</taxon>
        <taxon>Ascomycota</taxon>
        <taxon>Pezizomycotina</taxon>
        <taxon>Sordariomycetes</taxon>
        <taxon>Hypocreomycetidae</taxon>
        <taxon>Hypocreales</taxon>
        <taxon>Nectriaceae</taxon>
        <taxon>Fusarium</taxon>
        <taxon>Fusarium fujikuroi species complex</taxon>
    </lineage>
</organism>
<dbReference type="Proteomes" id="UP000544331">
    <property type="component" value="Unassembled WGS sequence"/>
</dbReference>
<evidence type="ECO:0000313" key="3">
    <source>
        <dbReference type="EMBL" id="KAF5700999.1"/>
    </source>
</evidence>
<keyword evidence="2" id="KW-0732">Signal</keyword>
<accession>A0A8H5XWA6</accession>
<feature type="compositionally biased region" description="Polar residues" evidence="1">
    <location>
        <begin position="163"/>
        <end position="181"/>
    </location>
</feature>
<feature type="signal peptide" evidence="2">
    <location>
        <begin position="1"/>
        <end position="15"/>
    </location>
</feature>
<name>A0A8H5XWA6_9HYPO</name>